<comment type="caution">
    <text evidence="1">The sequence shown here is derived from an EMBL/GenBank/DDBJ whole genome shotgun (WGS) entry which is preliminary data.</text>
</comment>
<reference evidence="2" key="1">
    <citation type="submission" date="2015-10" db="EMBL/GenBank/DDBJ databases">
        <authorList>
            <person name="Ju K.-S."/>
            <person name="Doroghazi J.R."/>
            <person name="Metcalf W.W."/>
        </authorList>
    </citation>
    <scope>NUCLEOTIDE SEQUENCE [LARGE SCALE GENOMIC DNA]</scope>
    <source>
        <strain evidence="2">NRRL F-8817</strain>
    </source>
</reference>
<protein>
    <submittedName>
        <fullName evidence="1">Uncharacterized protein</fullName>
    </submittedName>
</protein>
<evidence type="ECO:0000313" key="2">
    <source>
        <dbReference type="Proteomes" id="UP000053413"/>
    </source>
</evidence>
<dbReference type="OrthoDB" id="4336438at2"/>
<proteinExistence type="predicted"/>
<dbReference type="Proteomes" id="UP000053413">
    <property type="component" value="Unassembled WGS sequence"/>
</dbReference>
<name>A0A0X3WX25_STRVO</name>
<accession>A0A0X3WX25</accession>
<organism evidence="1 2">
    <name type="scientific">Streptomyces violaceusniger</name>
    <dbReference type="NCBI Taxonomy" id="68280"/>
    <lineage>
        <taxon>Bacteria</taxon>
        <taxon>Bacillati</taxon>
        <taxon>Actinomycetota</taxon>
        <taxon>Actinomycetes</taxon>
        <taxon>Kitasatosporales</taxon>
        <taxon>Streptomycetaceae</taxon>
        <taxon>Streptomyces</taxon>
        <taxon>Streptomyces violaceusniger group</taxon>
    </lineage>
</organism>
<evidence type="ECO:0000313" key="1">
    <source>
        <dbReference type="EMBL" id="KUL61222.1"/>
    </source>
</evidence>
<gene>
    <name evidence="1" type="ORF">ADL28_16055</name>
</gene>
<dbReference type="AlphaFoldDB" id="A0A0X3WX25"/>
<sequence length="151" mass="17380">MVWSVFFVYGDREHIRFLLRNIFVENDNPDMVDAHFDQTADLWLIENGRRIGHVDLHSLISVPDDAGTGRVLIDWIRFDELVPAFLTGLVLRHGEELRLPAAQDDFADTQSNLPLLYPDTPIGYGMQVWVEGELTDQPYEIYPDPDPAKRD</sequence>
<dbReference type="EMBL" id="LLZJ01000177">
    <property type="protein sequence ID" value="KUL61222.1"/>
    <property type="molecule type" value="Genomic_DNA"/>
</dbReference>
<dbReference type="RefSeq" id="WP_059144423.1">
    <property type="nucleotide sequence ID" value="NZ_LLZJ01000177.1"/>
</dbReference>